<dbReference type="Pfam" id="PF07995">
    <property type="entry name" value="GSDH"/>
    <property type="match status" value="1"/>
</dbReference>
<evidence type="ECO:0000313" key="4">
    <source>
        <dbReference type="Proteomes" id="UP001497482"/>
    </source>
</evidence>
<dbReference type="AlphaFoldDB" id="A0AAV2JD40"/>
<proteinExistence type="predicted"/>
<gene>
    <name evidence="3" type="ORF">KC01_LOCUS7091</name>
</gene>
<dbReference type="Gene3D" id="2.120.10.30">
    <property type="entry name" value="TolB, C-terminal domain"/>
    <property type="match status" value="1"/>
</dbReference>
<dbReference type="PANTHER" id="PTHR19328:SF54">
    <property type="entry name" value="HHIP-LIKE PROTEIN 2"/>
    <property type="match status" value="1"/>
</dbReference>
<keyword evidence="4" id="KW-1185">Reference proteome</keyword>
<dbReference type="Proteomes" id="UP001497482">
    <property type="component" value="Chromosome 12"/>
</dbReference>
<dbReference type="InterPro" id="IPR012938">
    <property type="entry name" value="Glc/Sorbosone_DH"/>
</dbReference>
<feature type="chain" id="PRO_5044022011" description="Glucose/Sorbosone dehydrogenase domain-containing protein" evidence="1">
    <location>
        <begin position="27"/>
        <end position="410"/>
    </location>
</feature>
<organism evidence="3 4">
    <name type="scientific">Knipowitschia caucasica</name>
    <name type="common">Caucasian dwarf goby</name>
    <name type="synonym">Pomatoschistus caucasicus</name>
    <dbReference type="NCBI Taxonomy" id="637954"/>
    <lineage>
        <taxon>Eukaryota</taxon>
        <taxon>Metazoa</taxon>
        <taxon>Chordata</taxon>
        <taxon>Craniata</taxon>
        <taxon>Vertebrata</taxon>
        <taxon>Euteleostomi</taxon>
        <taxon>Actinopterygii</taxon>
        <taxon>Neopterygii</taxon>
        <taxon>Teleostei</taxon>
        <taxon>Neoteleostei</taxon>
        <taxon>Acanthomorphata</taxon>
        <taxon>Gobiaria</taxon>
        <taxon>Gobiiformes</taxon>
        <taxon>Gobioidei</taxon>
        <taxon>Gobiidae</taxon>
        <taxon>Gobiinae</taxon>
        <taxon>Knipowitschia</taxon>
    </lineage>
</organism>
<dbReference type="InterPro" id="IPR011041">
    <property type="entry name" value="Quinoprot_gluc/sorb_DH_b-prop"/>
</dbReference>
<dbReference type="EMBL" id="OZ035834">
    <property type="protein sequence ID" value="CAL1575533.1"/>
    <property type="molecule type" value="Genomic_DNA"/>
</dbReference>
<dbReference type="InterPro" id="IPR011042">
    <property type="entry name" value="6-blade_b-propeller_TolB-like"/>
</dbReference>
<evidence type="ECO:0000259" key="2">
    <source>
        <dbReference type="Pfam" id="PF07995"/>
    </source>
</evidence>
<feature type="signal peptide" evidence="1">
    <location>
        <begin position="1"/>
        <end position="26"/>
    </location>
</feature>
<dbReference type="PANTHER" id="PTHR19328">
    <property type="entry name" value="HEDGEHOG-INTERACTING PROTEIN"/>
    <property type="match status" value="1"/>
</dbReference>
<reference evidence="3 4" key="1">
    <citation type="submission" date="2024-04" db="EMBL/GenBank/DDBJ databases">
        <authorList>
            <person name="Waldvogel A.-M."/>
            <person name="Schoenle A."/>
        </authorList>
    </citation>
    <scope>NUCLEOTIDE SEQUENCE [LARGE SCALE GENOMIC DNA]</scope>
</reference>
<keyword evidence="1" id="KW-0732">Signal</keyword>
<protein>
    <recommendedName>
        <fullName evidence="2">Glucose/Sorbosone dehydrogenase domain-containing protein</fullName>
    </recommendedName>
</protein>
<evidence type="ECO:0000256" key="1">
    <source>
        <dbReference type="SAM" id="SignalP"/>
    </source>
</evidence>
<name>A0AAV2JD40_KNICA</name>
<evidence type="ECO:0000313" key="3">
    <source>
        <dbReference type="EMBL" id="CAL1575533.1"/>
    </source>
</evidence>
<dbReference type="SUPFAM" id="SSF50952">
    <property type="entry name" value="Soluble quinoprotein glucose dehydrogenase"/>
    <property type="match status" value="1"/>
</dbReference>
<sequence length="410" mass="45886">MTRMEAGPLHHALWAAVTLLLPLVSSHPQCLDFAPPFQPPWHLEFCSQYQEFGCCDQKTDNMIAERYWDIIEVLETRGLDLCADSLKEVMCQECSPYAAHLFDAEDPYTPDGYLYIFTGDGGKAGDPFGKYGNSQNKSALLGKVLRIDIDQTDPSGNAYKIPPDNPFIDEPDARAEVFAYGVRNTWRCSVDRGDPVSHHGRGRIFCGDVGQNRYEEVDIIVKGGNYGWRAKEGFECYDFKLCHNSSLNDIAPIFAYSHHVGKSVTGGYVYRGCESPNLNGLYIFGDFMSGRIMALEEDKLTGVWKERSVCMGETKTCSFPGLINHHHKFIISFAEDEAGELYFLATSYPSATSPHGTVYKFMDPSRRAPPGKCKVKAQPVKVRGKKIPFTPREVDIIIKFEATEALQLLA</sequence>
<feature type="domain" description="Glucose/Sorbosone dehydrogenase" evidence="2">
    <location>
        <begin position="109"/>
        <end position="308"/>
    </location>
</feature>
<accession>A0AAV2JD40</accession>